<evidence type="ECO:0008006" key="4">
    <source>
        <dbReference type="Google" id="ProtNLM"/>
    </source>
</evidence>
<gene>
    <name evidence="2" type="ORF">CTheo_2059</name>
</gene>
<dbReference type="InterPro" id="IPR032675">
    <property type="entry name" value="LRR_dom_sf"/>
</dbReference>
<sequence length="438" mass="48992">MSIRQFLDDLGVAYESGVPSPILCDNQAAIESVHNPTHKTRAKHIDIAFNFIRDEIHEGTISVSYVPTNDNLADVLTKPLNTIKHHRLGGSILVLLYLINGLFAIDAFNFFILYGSISLVDFVTLDVMGNPSSLVSTNQCCTTIVRQPLLASLVFQLRIELKPEPWLDSDWNPPSSVITPIGTMLHQLPNLIGLELQVLGAPLTRILSDCPFSLRTFSCDTCDPRPLHQFFTEQPELTELHLVGPTQPVGSFFLNHHHAVNLRKVSGTLDVVASIVGGRPIEEIKIVDVFLNTEMLRTRINFLAASISTIKVFRVVTLICQSSMIEVIAKHLPEIEVLGLHVQAPSDPHISYVNLLDSMAPIIAMLPCLEKLDVCGTDEYEHELWLEHLTQEQQLLQTWSSMSNILSYVRFPTGAEWLRHNGAWTYIHTTSNLDKVEL</sequence>
<evidence type="ECO:0000256" key="1">
    <source>
        <dbReference type="SAM" id="Phobius"/>
    </source>
</evidence>
<dbReference type="OrthoDB" id="3247499at2759"/>
<evidence type="ECO:0000313" key="2">
    <source>
        <dbReference type="EMBL" id="KAB5594576.1"/>
    </source>
</evidence>
<dbReference type="AlphaFoldDB" id="A0A5N5QTS9"/>
<keyword evidence="1" id="KW-1133">Transmembrane helix</keyword>
<organism evidence="2 3">
    <name type="scientific">Ceratobasidium theobromae</name>
    <dbReference type="NCBI Taxonomy" id="1582974"/>
    <lineage>
        <taxon>Eukaryota</taxon>
        <taxon>Fungi</taxon>
        <taxon>Dikarya</taxon>
        <taxon>Basidiomycota</taxon>
        <taxon>Agaricomycotina</taxon>
        <taxon>Agaricomycetes</taxon>
        <taxon>Cantharellales</taxon>
        <taxon>Ceratobasidiaceae</taxon>
        <taxon>Ceratobasidium</taxon>
    </lineage>
</organism>
<comment type="caution">
    <text evidence="2">The sequence shown here is derived from an EMBL/GenBank/DDBJ whole genome shotgun (WGS) entry which is preliminary data.</text>
</comment>
<keyword evidence="1" id="KW-0812">Transmembrane</keyword>
<feature type="transmembrane region" description="Helical" evidence="1">
    <location>
        <begin position="92"/>
        <end position="114"/>
    </location>
</feature>
<evidence type="ECO:0000313" key="3">
    <source>
        <dbReference type="Proteomes" id="UP000383932"/>
    </source>
</evidence>
<reference evidence="2 3" key="1">
    <citation type="journal article" date="2019" name="Fungal Biol. Biotechnol.">
        <title>Draft genome sequence of fastidious pathogen Ceratobasidium theobromae, which causes vascular-streak dieback in Theobroma cacao.</title>
        <authorList>
            <person name="Ali S.S."/>
            <person name="Asman A."/>
            <person name="Shao J."/>
            <person name="Firmansyah A.P."/>
            <person name="Susilo A.W."/>
            <person name="Rosmana A."/>
            <person name="McMahon P."/>
            <person name="Junaid M."/>
            <person name="Guest D."/>
            <person name="Kheng T.Y."/>
            <person name="Meinhardt L.W."/>
            <person name="Bailey B.A."/>
        </authorList>
    </citation>
    <scope>NUCLEOTIDE SEQUENCE [LARGE SCALE GENOMIC DNA]</scope>
    <source>
        <strain evidence="2 3">CT2</strain>
    </source>
</reference>
<keyword evidence="3" id="KW-1185">Reference proteome</keyword>
<dbReference type="EMBL" id="SSOP01000019">
    <property type="protein sequence ID" value="KAB5594576.1"/>
    <property type="molecule type" value="Genomic_DNA"/>
</dbReference>
<accession>A0A5N5QTS9</accession>
<protein>
    <recommendedName>
        <fullName evidence="4">Copia protein</fullName>
    </recommendedName>
</protein>
<keyword evidence="1" id="KW-0472">Membrane</keyword>
<dbReference type="Proteomes" id="UP000383932">
    <property type="component" value="Unassembled WGS sequence"/>
</dbReference>
<proteinExistence type="predicted"/>
<dbReference type="CDD" id="cd09272">
    <property type="entry name" value="RNase_HI_RT_Ty1"/>
    <property type="match status" value="1"/>
</dbReference>
<dbReference type="Gene3D" id="3.80.10.10">
    <property type="entry name" value="Ribonuclease Inhibitor"/>
    <property type="match status" value="1"/>
</dbReference>
<name>A0A5N5QTS9_9AGAM</name>